<gene>
    <name evidence="2" type="ORF">ACFO5X_21100</name>
</gene>
<proteinExistence type="predicted"/>
<dbReference type="InterPro" id="IPR006342">
    <property type="entry name" value="FkbM_mtfrase"/>
</dbReference>
<accession>A0ABV9KM91</accession>
<keyword evidence="2" id="KW-0489">Methyltransferase</keyword>
<feature type="domain" description="Methyltransferase FkbM" evidence="1">
    <location>
        <begin position="223"/>
        <end position="383"/>
    </location>
</feature>
<keyword evidence="3" id="KW-1185">Reference proteome</keyword>
<evidence type="ECO:0000313" key="3">
    <source>
        <dbReference type="Proteomes" id="UP001595973"/>
    </source>
</evidence>
<dbReference type="RefSeq" id="WP_380720980.1">
    <property type="nucleotide sequence ID" value="NZ_JBHSGI010000032.1"/>
</dbReference>
<evidence type="ECO:0000259" key="1">
    <source>
        <dbReference type="Pfam" id="PF05050"/>
    </source>
</evidence>
<sequence length="398" mass="43047">MSGGKLKAKRRPSPLAARAEAAWAAADWPALADLAAEKLKPEPGRARLALLAAAGLAQTGKTGAARKLAAKARRWGAPPAEIAEVLLAGTLTTLGRAALLLGDEARADALFDRAAAPRPGRDRAIAEATEMELLPEAAARMTRSLEELREGTLPASAAAVLQSQIELLNHTLALAQQRGQLRPGGAQPGAGPSLAARATSQLGQELWVLEQTGHKRGGFFVEFGATDGVILSNSLLLETEFGWQGICAEPNPAFFAKLKRNRSCIVAPDCIMGQSGEVVEFILADEYGGVADFAEADAHVARRAAFRDEGAVLRLTTISLDDFLKKYDAPRHIDYMSIDTEGSEYEILRTFPFQDWDIRLLTIEHNFTPLRGQIRELLEGHGYACTEREWDDWYVKTG</sequence>
<dbReference type="GO" id="GO:0008168">
    <property type="term" value="F:methyltransferase activity"/>
    <property type="evidence" value="ECO:0007669"/>
    <property type="project" value="UniProtKB-KW"/>
</dbReference>
<organism evidence="2 3">
    <name type="scientific">Seohaeicola nanhaiensis</name>
    <dbReference type="NCBI Taxonomy" id="1387282"/>
    <lineage>
        <taxon>Bacteria</taxon>
        <taxon>Pseudomonadati</taxon>
        <taxon>Pseudomonadota</taxon>
        <taxon>Alphaproteobacteria</taxon>
        <taxon>Rhodobacterales</taxon>
        <taxon>Roseobacteraceae</taxon>
        <taxon>Seohaeicola</taxon>
    </lineage>
</organism>
<evidence type="ECO:0000313" key="2">
    <source>
        <dbReference type="EMBL" id="MFC4671060.1"/>
    </source>
</evidence>
<name>A0ABV9KM91_9RHOB</name>
<dbReference type="PANTHER" id="PTHR34009">
    <property type="entry name" value="PROTEIN STAR"/>
    <property type="match status" value="1"/>
</dbReference>
<dbReference type="SUPFAM" id="SSF53335">
    <property type="entry name" value="S-adenosyl-L-methionine-dependent methyltransferases"/>
    <property type="match status" value="1"/>
</dbReference>
<dbReference type="Proteomes" id="UP001595973">
    <property type="component" value="Unassembled WGS sequence"/>
</dbReference>
<protein>
    <submittedName>
        <fullName evidence="2">FkbM family methyltransferase</fullName>
    </submittedName>
</protein>
<keyword evidence="2" id="KW-0808">Transferase</keyword>
<dbReference type="Gene3D" id="3.40.50.150">
    <property type="entry name" value="Vaccinia Virus protein VP39"/>
    <property type="match status" value="1"/>
</dbReference>
<comment type="caution">
    <text evidence="2">The sequence shown here is derived from an EMBL/GenBank/DDBJ whole genome shotgun (WGS) entry which is preliminary data.</text>
</comment>
<reference evidence="3" key="1">
    <citation type="journal article" date="2019" name="Int. J. Syst. Evol. Microbiol.">
        <title>The Global Catalogue of Microorganisms (GCM) 10K type strain sequencing project: providing services to taxonomists for standard genome sequencing and annotation.</title>
        <authorList>
            <consortium name="The Broad Institute Genomics Platform"/>
            <consortium name="The Broad Institute Genome Sequencing Center for Infectious Disease"/>
            <person name="Wu L."/>
            <person name="Ma J."/>
        </authorList>
    </citation>
    <scope>NUCLEOTIDE SEQUENCE [LARGE SCALE GENOMIC DNA]</scope>
    <source>
        <strain evidence="3">CGMCC 4.7283</strain>
    </source>
</reference>
<dbReference type="InterPro" id="IPR029063">
    <property type="entry name" value="SAM-dependent_MTases_sf"/>
</dbReference>
<dbReference type="EMBL" id="JBHSGI010000032">
    <property type="protein sequence ID" value="MFC4671060.1"/>
    <property type="molecule type" value="Genomic_DNA"/>
</dbReference>
<dbReference type="InterPro" id="IPR053202">
    <property type="entry name" value="EGF_Rcpt_Signaling_Reg"/>
</dbReference>
<dbReference type="GO" id="GO:0032259">
    <property type="term" value="P:methylation"/>
    <property type="evidence" value="ECO:0007669"/>
    <property type="project" value="UniProtKB-KW"/>
</dbReference>
<dbReference type="PANTHER" id="PTHR34009:SF2">
    <property type="entry name" value="PROTEIN STAR"/>
    <property type="match status" value="1"/>
</dbReference>
<dbReference type="Pfam" id="PF05050">
    <property type="entry name" value="Methyltransf_21"/>
    <property type="match status" value="1"/>
</dbReference>